<evidence type="ECO:0000313" key="1">
    <source>
        <dbReference type="EMBL" id="JAH63586.1"/>
    </source>
</evidence>
<protein>
    <submittedName>
        <fullName evidence="1">Uncharacterized protein</fullName>
    </submittedName>
</protein>
<accession>A0A0E9UCQ2</accession>
<name>A0A0E9UCQ2_ANGAN</name>
<organism evidence="1">
    <name type="scientific">Anguilla anguilla</name>
    <name type="common">European freshwater eel</name>
    <name type="synonym">Muraena anguilla</name>
    <dbReference type="NCBI Taxonomy" id="7936"/>
    <lineage>
        <taxon>Eukaryota</taxon>
        <taxon>Metazoa</taxon>
        <taxon>Chordata</taxon>
        <taxon>Craniata</taxon>
        <taxon>Vertebrata</taxon>
        <taxon>Euteleostomi</taxon>
        <taxon>Actinopterygii</taxon>
        <taxon>Neopterygii</taxon>
        <taxon>Teleostei</taxon>
        <taxon>Anguilliformes</taxon>
        <taxon>Anguillidae</taxon>
        <taxon>Anguilla</taxon>
    </lineage>
</organism>
<sequence length="45" mass="5076">MDQGESNRADFGQSFKMSLSRLANDFGLTNLFKPRDANCVKKHSL</sequence>
<reference evidence="1" key="1">
    <citation type="submission" date="2014-11" db="EMBL/GenBank/DDBJ databases">
        <authorList>
            <person name="Amaro Gonzalez C."/>
        </authorList>
    </citation>
    <scope>NUCLEOTIDE SEQUENCE</scope>
</reference>
<reference evidence="1" key="2">
    <citation type="journal article" date="2015" name="Fish Shellfish Immunol.">
        <title>Early steps in the European eel (Anguilla anguilla)-Vibrio vulnificus interaction in the gills: Role of the RtxA13 toxin.</title>
        <authorList>
            <person name="Callol A."/>
            <person name="Pajuelo D."/>
            <person name="Ebbesson L."/>
            <person name="Teles M."/>
            <person name="MacKenzie S."/>
            <person name="Amaro C."/>
        </authorList>
    </citation>
    <scope>NUCLEOTIDE SEQUENCE</scope>
</reference>
<dbReference type="EMBL" id="GBXM01044991">
    <property type="protein sequence ID" value="JAH63586.1"/>
    <property type="molecule type" value="Transcribed_RNA"/>
</dbReference>
<dbReference type="AlphaFoldDB" id="A0A0E9UCQ2"/>
<proteinExistence type="predicted"/>